<dbReference type="GO" id="GO:0001228">
    <property type="term" value="F:DNA-binding transcription activator activity, RNA polymerase II-specific"/>
    <property type="evidence" value="ECO:0007669"/>
    <property type="project" value="TreeGrafter"/>
</dbReference>
<gene>
    <name evidence="6" type="ORF">A1O1_09140</name>
</gene>
<dbReference type="GeneID" id="19163985"/>
<sequence>MSIRASYFKAAMDSGSSLSNSPDLANEMLSFSLQNPLEWGTNWGPIDLEAFTEPWECDRSAAKSVTSTDSDNAVIPGSKIRRRAQNRASQRAFRERKERHVKGLEYQLETLNEKHQDLLESYTKQSDIATKLNQHVAQLQTEIKALKLRNEQDLLFHGPSTQSLSPESFDAFSFTAAPDPMLYDGNEEEFSQAQPSYIGPESERVTTPPIFEDILHVS</sequence>
<dbReference type="GO" id="GO:0090575">
    <property type="term" value="C:RNA polymerase II transcription regulator complex"/>
    <property type="evidence" value="ECO:0007669"/>
    <property type="project" value="TreeGrafter"/>
</dbReference>
<feature type="region of interest" description="Disordered" evidence="4">
    <location>
        <begin position="183"/>
        <end position="205"/>
    </location>
</feature>
<evidence type="ECO:0000259" key="5">
    <source>
        <dbReference type="PROSITE" id="PS00036"/>
    </source>
</evidence>
<keyword evidence="2" id="KW-0539">Nucleus</keyword>
<dbReference type="eggNOG" id="ENOG502T0QK">
    <property type="taxonomic scope" value="Eukaryota"/>
</dbReference>
<keyword evidence="7" id="KW-1185">Reference proteome</keyword>
<dbReference type="EMBL" id="AMWN01000011">
    <property type="protein sequence ID" value="EXJ78738.1"/>
    <property type="molecule type" value="Genomic_DNA"/>
</dbReference>
<dbReference type="SUPFAM" id="SSF57959">
    <property type="entry name" value="Leucine zipper domain"/>
    <property type="match status" value="1"/>
</dbReference>
<proteinExistence type="predicted"/>
<protein>
    <recommendedName>
        <fullName evidence="5">BZIP domain-containing protein</fullName>
    </recommendedName>
</protein>
<comment type="subcellular location">
    <subcellularLocation>
        <location evidence="1">Nucleus</location>
    </subcellularLocation>
</comment>
<organism evidence="6 7">
    <name type="scientific">Capronia coronata CBS 617.96</name>
    <dbReference type="NCBI Taxonomy" id="1182541"/>
    <lineage>
        <taxon>Eukaryota</taxon>
        <taxon>Fungi</taxon>
        <taxon>Dikarya</taxon>
        <taxon>Ascomycota</taxon>
        <taxon>Pezizomycotina</taxon>
        <taxon>Eurotiomycetes</taxon>
        <taxon>Chaetothyriomycetidae</taxon>
        <taxon>Chaetothyriales</taxon>
        <taxon>Herpotrichiellaceae</taxon>
        <taxon>Capronia</taxon>
    </lineage>
</organism>
<evidence type="ECO:0000256" key="2">
    <source>
        <dbReference type="ARBA" id="ARBA00023242"/>
    </source>
</evidence>
<dbReference type="RefSeq" id="XP_007728186.1">
    <property type="nucleotide sequence ID" value="XM_007729996.1"/>
</dbReference>
<dbReference type="CDD" id="cd14688">
    <property type="entry name" value="bZIP_YAP"/>
    <property type="match status" value="1"/>
</dbReference>
<evidence type="ECO:0000313" key="7">
    <source>
        <dbReference type="Proteomes" id="UP000019484"/>
    </source>
</evidence>
<dbReference type="PROSITE" id="PS00036">
    <property type="entry name" value="BZIP_BASIC"/>
    <property type="match status" value="1"/>
</dbReference>
<dbReference type="InterPro" id="IPR004827">
    <property type="entry name" value="bZIP"/>
</dbReference>
<feature type="domain" description="BZIP" evidence="5">
    <location>
        <begin position="81"/>
        <end position="96"/>
    </location>
</feature>
<evidence type="ECO:0000256" key="3">
    <source>
        <dbReference type="SAM" id="Coils"/>
    </source>
</evidence>
<dbReference type="PANTHER" id="PTHR40621:SF6">
    <property type="entry name" value="AP-1-LIKE TRANSCRIPTION FACTOR YAP1-RELATED"/>
    <property type="match status" value="1"/>
</dbReference>
<dbReference type="AlphaFoldDB" id="W9XET0"/>
<evidence type="ECO:0000313" key="6">
    <source>
        <dbReference type="EMBL" id="EXJ78738.1"/>
    </source>
</evidence>
<keyword evidence="3" id="KW-0175">Coiled coil</keyword>
<dbReference type="SMART" id="SM00338">
    <property type="entry name" value="BRLZ"/>
    <property type="match status" value="1"/>
</dbReference>
<dbReference type="PANTHER" id="PTHR40621">
    <property type="entry name" value="TRANSCRIPTION FACTOR KAPC-RELATED"/>
    <property type="match status" value="1"/>
</dbReference>
<dbReference type="Gene3D" id="1.20.5.170">
    <property type="match status" value="1"/>
</dbReference>
<dbReference type="Pfam" id="PF00170">
    <property type="entry name" value="bZIP_1"/>
    <property type="match status" value="1"/>
</dbReference>
<dbReference type="InterPro" id="IPR046347">
    <property type="entry name" value="bZIP_sf"/>
</dbReference>
<dbReference type="HOGENOM" id="CLU_076384_0_0_1"/>
<dbReference type="OrthoDB" id="2593073at2759"/>
<dbReference type="Proteomes" id="UP000019484">
    <property type="component" value="Unassembled WGS sequence"/>
</dbReference>
<accession>W9XET0</accession>
<dbReference type="InterPro" id="IPR050936">
    <property type="entry name" value="AP-1-like"/>
</dbReference>
<feature type="coiled-coil region" evidence="3">
    <location>
        <begin position="94"/>
        <end position="149"/>
    </location>
</feature>
<comment type="caution">
    <text evidence="6">The sequence shown here is derived from an EMBL/GenBank/DDBJ whole genome shotgun (WGS) entry which is preliminary data.</text>
</comment>
<dbReference type="STRING" id="1182541.W9XET0"/>
<evidence type="ECO:0000256" key="1">
    <source>
        <dbReference type="ARBA" id="ARBA00004123"/>
    </source>
</evidence>
<evidence type="ECO:0000256" key="4">
    <source>
        <dbReference type="SAM" id="MobiDB-lite"/>
    </source>
</evidence>
<name>W9XET0_9EURO</name>
<reference evidence="6 7" key="1">
    <citation type="submission" date="2013-03" db="EMBL/GenBank/DDBJ databases">
        <title>The Genome Sequence of Capronia coronata CBS 617.96.</title>
        <authorList>
            <consortium name="The Broad Institute Genomics Platform"/>
            <person name="Cuomo C."/>
            <person name="de Hoog S."/>
            <person name="Gorbushina A."/>
            <person name="Walker B."/>
            <person name="Young S.K."/>
            <person name="Zeng Q."/>
            <person name="Gargeya S."/>
            <person name="Fitzgerald M."/>
            <person name="Haas B."/>
            <person name="Abouelleil A."/>
            <person name="Allen A.W."/>
            <person name="Alvarado L."/>
            <person name="Arachchi H.M."/>
            <person name="Berlin A.M."/>
            <person name="Chapman S.B."/>
            <person name="Gainer-Dewar J."/>
            <person name="Goldberg J."/>
            <person name="Griggs A."/>
            <person name="Gujja S."/>
            <person name="Hansen M."/>
            <person name="Howarth C."/>
            <person name="Imamovic A."/>
            <person name="Ireland A."/>
            <person name="Larimer J."/>
            <person name="McCowan C."/>
            <person name="Murphy C."/>
            <person name="Pearson M."/>
            <person name="Poon T.W."/>
            <person name="Priest M."/>
            <person name="Roberts A."/>
            <person name="Saif S."/>
            <person name="Shea T."/>
            <person name="Sisk P."/>
            <person name="Sykes S."/>
            <person name="Wortman J."/>
            <person name="Nusbaum C."/>
            <person name="Birren B."/>
        </authorList>
    </citation>
    <scope>NUCLEOTIDE SEQUENCE [LARGE SCALE GENOMIC DNA]</scope>
    <source>
        <strain evidence="6 7">CBS 617.96</strain>
    </source>
</reference>
<dbReference type="GO" id="GO:0000976">
    <property type="term" value="F:transcription cis-regulatory region binding"/>
    <property type="evidence" value="ECO:0007669"/>
    <property type="project" value="InterPro"/>
</dbReference>